<reference evidence="1" key="1">
    <citation type="submission" date="2024-03" db="EMBL/GenBank/DDBJ databases">
        <title>Novel Streptomyces species of biotechnological and ecological value are a feature of Machair soil.</title>
        <authorList>
            <person name="Prole J.R."/>
            <person name="Goodfellow M."/>
            <person name="Allenby N."/>
            <person name="Ward A.C."/>
        </authorList>
    </citation>
    <scope>NUCLEOTIDE SEQUENCE</scope>
    <source>
        <strain evidence="1">MS2.AVA.5</strain>
    </source>
</reference>
<dbReference type="EC" id="3.5.-.-" evidence="1"/>
<organism evidence="1 2">
    <name type="scientific">Streptomyces achmelvichensis</name>
    <dbReference type="NCBI Taxonomy" id="3134111"/>
    <lineage>
        <taxon>Bacteria</taxon>
        <taxon>Bacillati</taxon>
        <taxon>Actinomycetota</taxon>
        <taxon>Actinomycetes</taxon>
        <taxon>Kitasatosporales</taxon>
        <taxon>Streptomycetaceae</taxon>
        <taxon>Streptomyces</taxon>
    </lineage>
</organism>
<gene>
    <name evidence="1" type="ORF">WKI67_25005</name>
</gene>
<evidence type="ECO:0000313" key="1">
    <source>
        <dbReference type="EMBL" id="MEJ8636626.1"/>
    </source>
</evidence>
<dbReference type="Proteomes" id="UP001377168">
    <property type="component" value="Unassembled WGS sequence"/>
</dbReference>
<keyword evidence="2" id="KW-1185">Reference proteome</keyword>
<sequence>MTGDAFRSLYTRLRDGARRADPRGALRHLTPERVVAAAARVRLGRTVSLAAPVDTRLGPDNPEPAEHRMLAPAAGETGAKGLHFALDRIAMNVHGDATSHLDALCHVLYDGELYDGVPASTVTPEGARALSVDLVAEGIVGRGVLLDIPRLRGVPWLEPGDWVTPDDLTAAEAAQGVRVSPGDLLFVRVGHRRRRDELGPWDVARERAGLHPDAVAFLAERQVSVLGGDGNNDTAPSVVADVAFPVHVLAIHALGVHLMDYLQFEELAPACADAGRWDFLCTVAPLRVPGATGSPVNPIAVL</sequence>
<protein>
    <submittedName>
        <fullName evidence="1">Cyclase family protein</fullName>
        <ecNumber evidence="1">3.5.-.-</ecNumber>
    </submittedName>
</protein>
<dbReference type="EMBL" id="JBBKAJ010000022">
    <property type="protein sequence ID" value="MEJ8636626.1"/>
    <property type="molecule type" value="Genomic_DNA"/>
</dbReference>
<proteinExistence type="predicted"/>
<comment type="caution">
    <text evidence="1">The sequence shown here is derived from an EMBL/GenBank/DDBJ whole genome shotgun (WGS) entry which is preliminary data.</text>
</comment>
<name>A0ACC6PZ52_9ACTN</name>
<accession>A0ACC6PZ52</accession>
<keyword evidence="1" id="KW-0378">Hydrolase</keyword>
<evidence type="ECO:0000313" key="2">
    <source>
        <dbReference type="Proteomes" id="UP001377168"/>
    </source>
</evidence>